<dbReference type="PRINTS" id="PR00689">
    <property type="entry name" value="ACOABINDINGP"/>
</dbReference>
<protein>
    <recommendedName>
        <fullName evidence="3">ACB domain-containing protein</fullName>
    </recommendedName>
</protein>
<dbReference type="Pfam" id="PF00887">
    <property type="entry name" value="ACBP"/>
    <property type="match status" value="1"/>
</dbReference>
<dbReference type="PANTHER" id="PTHR23310:SF51">
    <property type="entry name" value="ACYL-COA-BINDING DOMAIN-CONTAINING PROTEIN 7"/>
    <property type="match status" value="1"/>
</dbReference>
<name>A0AAV7MBY9_PLEWA</name>
<dbReference type="SUPFAM" id="SSF47027">
    <property type="entry name" value="Acyl-CoA binding protein"/>
    <property type="match status" value="1"/>
</dbReference>
<dbReference type="AlphaFoldDB" id="A0AAV7MBY9"/>
<reference evidence="4" key="1">
    <citation type="journal article" date="2022" name="bioRxiv">
        <title>Sequencing and chromosome-scale assembly of the giantPleurodeles waltlgenome.</title>
        <authorList>
            <person name="Brown T."/>
            <person name="Elewa A."/>
            <person name="Iarovenko S."/>
            <person name="Subramanian E."/>
            <person name="Araus A.J."/>
            <person name="Petzold A."/>
            <person name="Susuki M."/>
            <person name="Suzuki K.-i.T."/>
            <person name="Hayashi T."/>
            <person name="Toyoda A."/>
            <person name="Oliveira C."/>
            <person name="Osipova E."/>
            <person name="Leigh N.D."/>
            <person name="Simon A."/>
            <person name="Yun M.H."/>
        </authorList>
    </citation>
    <scope>NUCLEOTIDE SEQUENCE</scope>
    <source>
        <strain evidence="4">20211129_DDA</strain>
        <tissue evidence="4">Liver</tissue>
    </source>
</reference>
<dbReference type="InterPro" id="IPR014352">
    <property type="entry name" value="FERM/acyl-CoA-bd_prot_sf"/>
</dbReference>
<proteinExistence type="predicted"/>
<gene>
    <name evidence="4" type="ORF">NDU88_005916</name>
</gene>
<sequence length="128" mass="14305">MTTAAGCRYKRRARAADPSSAWKDPQCRLDKNPAASLLVNMSLQAEFEKIAEDVKKVKTRPTDDELKELYGLYKQATVGDINIDPPGMLDLKAKAKWEAWNLRKGTSKEDAMTAYIAKAKEIIEKCGL</sequence>
<dbReference type="InterPro" id="IPR000582">
    <property type="entry name" value="Acyl-CoA-binding_protein"/>
</dbReference>
<dbReference type="Proteomes" id="UP001066276">
    <property type="component" value="Chromosome 10"/>
</dbReference>
<evidence type="ECO:0000259" key="3">
    <source>
        <dbReference type="PROSITE" id="PS51228"/>
    </source>
</evidence>
<accession>A0AAV7MBY9</accession>
<dbReference type="CDD" id="cd00435">
    <property type="entry name" value="ACBP"/>
    <property type="match status" value="1"/>
</dbReference>
<organism evidence="4 5">
    <name type="scientific">Pleurodeles waltl</name>
    <name type="common">Iberian ribbed newt</name>
    <dbReference type="NCBI Taxonomy" id="8319"/>
    <lineage>
        <taxon>Eukaryota</taxon>
        <taxon>Metazoa</taxon>
        <taxon>Chordata</taxon>
        <taxon>Craniata</taxon>
        <taxon>Vertebrata</taxon>
        <taxon>Euteleostomi</taxon>
        <taxon>Amphibia</taxon>
        <taxon>Batrachia</taxon>
        <taxon>Caudata</taxon>
        <taxon>Salamandroidea</taxon>
        <taxon>Salamandridae</taxon>
        <taxon>Pleurodelinae</taxon>
        <taxon>Pleurodeles</taxon>
    </lineage>
</organism>
<feature type="region of interest" description="Disordered" evidence="2">
    <location>
        <begin position="1"/>
        <end position="24"/>
    </location>
</feature>
<keyword evidence="5" id="KW-1185">Reference proteome</keyword>
<dbReference type="PROSITE" id="PS00880">
    <property type="entry name" value="ACB_1"/>
    <property type="match status" value="1"/>
</dbReference>
<evidence type="ECO:0000313" key="5">
    <source>
        <dbReference type="Proteomes" id="UP001066276"/>
    </source>
</evidence>
<keyword evidence="1" id="KW-0446">Lipid-binding</keyword>
<dbReference type="Gene3D" id="1.20.80.10">
    <property type="match status" value="1"/>
</dbReference>
<dbReference type="InterPro" id="IPR022408">
    <property type="entry name" value="Acyl-CoA-binding_prot_CS"/>
</dbReference>
<dbReference type="InterPro" id="IPR035984">
    <property type="entry name" value="Acyl-CoA-binding_sf"/>
</dbReference>
<dbReference type="PROSITE" id="PS51228">
    <property type="entry name" value="ACB_2"/>
    <property type="match status" value="1"/>
</dbReference>
<dbReference type="EMBL" id="JANPWB010000014">
    <property type="protein sequence ID" value="KAJ1100841.1"/>
    <property type="molecule type" value="Genomic_DNA"/>
</dbReference>
<feature type="domain" description="ACB" evidence="3">
    <location>
        <begin position="43"/>
        <end position="128"/>
    </location>
</feature>
<evidence type="ECO:0000313" key="4">
    <source>
        <dbReference type="EMBL" id="KAJ1100841.1"/>
    </source>
</evidence>
<dbReference type="GO" id="GO:0006631">
    <property type="term" value="P:fatty acid metabolic process"/>
    <property type="evidence" value="ECO:0007669"/>
    <property type="project" value="TreeGrafter"/>
</dbReference>
<comment type="caution">
    <text evidence="4">The sequence shown here is derived from an EMBL/GenBank/DDBJ whole genome shotgun (WGS) entry which is preliminary data.</text>
</comment>
<evidence type="ECO:0000256" key="2">
    <source>
        <dbReference type="SAM" id="MobiDB-lite"/>
    </source>
</evidence>
<evidence type="ECO:0000256" key="1">
    <source>
        <dbReference type="ARBA" id="ARBA00023121"/>
    </source>
</evidence>
<dbReference type="GO" id="GO:0000062">
    <property type="term" value="F:fatty-acyl-CoA binding"/>
    <property type="evidence" value="ECO:0007669"/>
    <property type="project" value="InterPro"/>
</dbReference>
<dbReference type="PANTHER" id="PTHR23310">
    <property type="entry name" value="ACYL-COA-BINDING PROTEIN, ACBP"/>
    <property type="match status" value="1"/>
</dbReference>